<organism evidence="7 8">
    <name type="scientific">Helicobacter marmotae</name>
    <dbReference type="NCBI Taxonomy" id="152490"/>
    <lineage>
        <taxon>Bacteria</taxon>
        <taxon>Pseudomonadati</taxon>
        <taxon>Campylobacterota</taxon>
        <taxon>Epsilonproteobacteria</taxon>
        <taxon>Campylobacterales</taxon>
        <taxon>Helicobacteraceae</taxon>
        <taxon>Helicobacter</taxon>
    </lineage>
</organism>
<evidence type="ECO:0000256" key="1">
    <source>
        <dbReference type="ARBA" id="ARBA00009998"/>
    </source>
</evidence>
<evidence type="ECO:0000256" key="3">
    <source>
        <dbReference type="ARBA" id="ARBA00022722"/>
    </source>
</evidence>
<dbReference type="GO" id="GO:0009318">
    <property type="term" value="C:exodeoxyribonuclease VII complex"/>
    <property type="evidence" value="ECO:0007669"/>
    <property type="project" value="UniProtKB-UniRule"/>
</dbReference>
<keyword evidence="2" id="KW-0963">Cytoplasm</keyword>
<name>A0A3D8I7Z4_9HELI</name>
<keyword evidence="4" id="KW-0378">Hydrolase</keyword>
<keyword evidence="8" id="KW-1185">Reference proteome</keyword>
<dbReference type="EC" id="3.1.11.6" evidence="6"/>
<accession>A0A3D8I7Z4</accession>
<dbReference type="InterPro" id="IPR003761">
    <property type="entry name" value="Exonuc_VII_S"/>
</dbReference>
<dbReference type="OrthoDB" id="5327812at2"/>
<proteinExistence type="inferred from homology"/>
<sequence>MEETNQREQIPQEEFETLIQKAKDVLAKLNSQEISLKESLLLYENGMQSLKQAQEILEHAKLHYQEFKD</sequence>
<comment type="similarity">
    <text evidence="1">Belongs to the XseB family.</text>
</comment>
<dbReference type="GO" id="GO:0006308">
    <property type="term" value="P:DNA catabolic process"/>
    <property type="evidence" value="ECO:0007669"/>
    <property type="project" value="UniProtKB-UniRule"/>
</dbReference>
<protein>
    <recommendedName>
        <fullName evidence="6">Exodeoxyribonuclease VII small subunit</fullName>
        <ecNumber evidence="6">3.1.11.6</ecNumber>
    </recommendedName>
</protein>
<evidence type="ECO:0000313" key="7">
    <source>
        <dbReference type="EMBL" id="RDU61135.1"/>
    </source>
</evidence>
<dbReference type="EMBL" id="NXLR01000001">
    <property type="protein sequence ID" value="RDU61135.1"/>
    <property type="molecule type" value="Genomic_DNA"/>
</dbReference>
<evidence type="ECO:0000256" key="4">
    <source>
        <dbReference type="ARBA" id="ARBA00022801"/>
    </source>
</evidence>
<gene>
    <name evidence="7" type="primary">xseB</name>
    <name evidence="7" type="ORF">CQA63_01120</name>
</gene>
<comment type="caution">
    <text evidence="7">The sequence shown here is derived from an EMBL/GenBank/DDBJ whole genome shotgun (WGS) entry which is preliminary data.</text>
</comment>
<evidence type="ECO:0000313" key="8">
    <source>
        <dbReference type="Proteomes" id="UP000256599"/>
    </source>
</evidence>
<evidence type="ECO:0000256" key="2">
    <source>
        <dbReference type="ARBA" id="ARBA00022490"/>
    </source>
</evidence>
<dbReference type="Pfam" id="PF02609">
    <property type="entry name" value="Exonuc_VII_S"/>
    <property type="match status" value="1"/>
</dbReference>
<dbReference type="SUPFAM" id="SSF116842">
    <property type="entry name" value="XseB-like"/>
    <property type="match status" value="1"/>
</dbReference>
<evidence type="ECO:0000256" key="6">
    <source>
        <dbReference type="NCBIfam" id="TIGR01280"/>
    </source>
</evidence>
<dbReference type="AlphaFoldDB" id="A0A3D8I7Z4"/>
<dbReference type="RefSeq" id="WP_104699127.1">
    <property type="nucleotide sequence ID" value="NZ_FZPP01000003.1"/>
</dbReference>
<dbReference type="NCBIfam" id="TIGR01280">
    <property type="entry name" value="xseB"/>
    <property type="match status" value="1"/>
</dbReference>
<dbReference type="Proteomes" id="UP000256599">
    <property type="component" value="Unassembled WGS sequence"/>
</dbReference>
<keyword evidence="5" id="KW-0269">Exonuclease</keyword>
<reference evidence="7 8" key="1">
    <citation type="submission" date="2018-04" db="EMBL/GenBank/DDBJ databases">
        <title>Novel Campyloabacter and Helicobacter Species and Strains.</title>
        <authorList>
            <person name="Mannion A.J."/>
            <person name="Shen Z."/>
            <person name="Fox J.G."/>
        </authorList>
    </citation>
    <scope>NUCLEOTIDE SEQUENCE [LARGE SCALE GENOMIC DNA]</scope>
    <source>
        <strain evidence="7 8">MIT 98-6070</strain>
    </source>
</reference>
<dbReference type="InterPro" id="IPR037004">
    <property type="entry name" value="Exonuc_VII_ssu_sf"/>
</dbReference>
<dbReference type="GO" id="GO:0008855">
    <property type="term" value="F:exodeoxyribonuclease VII activity"/>
    <property type="evidence" value="ECO:0007669"/>
    <property type="project" value="UniProtKB-UniRule"/>
</dbReference>
<dbReference type="Gene3D" id="1.10.287.1040">
    <property type="entry name" value="Exonuclease VII, small subunit"/>
    <property type="match status" value="1"/>
</dbReference>
<evidence type="ECO:0000256" key="5">
    <source>
        <dbReference type="ARBA" id="ARBA00022839"/>
    </source>
</evidence>
<keyword evidence="3" id="KW-0540">Nuclease</keyword>